<feature type="compositionally biased region" description="Low complexity" evidence="7">
    <location>
        <begin position="70"/>
        <end position="79"/>
    </location>
</feature>
<feature type="domain" description="SURP motif" evidence="9">
    <location>
        <begin position="10"/>
        <end position="52"/>
    </location>
</feature>
<evidence type="ECO:0000256" key="7">
    <source>
        <dbReference type="SAM" id="MobiDB-lite"/>
    </source>
</evidence>
<evidence type="ECO:0000256" key="2">
    <source>
        <dbReference type="ARBA" id="ARBA00022664"/>
    </source>
</evidence>
<dbReference type="OrthoDB" id="447637at2759"/>
<dbReference type="Pfam" id="PF12230">
    <property type="entry name" value="PRP21_like_P"/>
    <property type="match status" value="1"/>
</dbReference>
<dbReference type="Pfam" id="PF01805">
    <property type="entry name" value="Surp"/>
    <property type="match status" value="2"/>
</dbReference>
<dbReference type="AlphaFoldDB" id="A0A151ZFZ0"/>
<keyword evidence="2" id="KW-0507">mRNA processing</keyword>
<evidence type="ECO:0000313" key="11">
    <source>
        <dbReference type="Proteomes" id="UP000076078"/>
    </source>
</evidence>
<evidence type="ECO:0000256" key="6">
    <source>
        <dbReference type="ARBA" id="ARBA00023242"/>
    </source>
</evidence>
<proteinExistence type="predicted"/>
<dbReference type="PANTHER" id="PTHR15316">
    <property type="entry name" value="SPLICEOSOME ASSOCIATED PROTEIN 114/SWAP SPLICING FACTOR-RELATED"/>
    <property type="match status" value="1"/>
</dbReference>
<feature type="region of interest" description="Disordered" evidence="7">
    <location>
        <begin position="107"/>
        <end position="128"/>
    </location>
</feature>
<dbReference type="Gene3D" id="1.10.10.790">
    <property type="entry name" value="Surp module"/>
    <property type="match status" value="2"/>
</dbReference>
<dbReference type="CDD" id="cd01800">
    <property type="entry name" value="Ubl_SF3a120"/>
    <property type="match status" value="1"/>
</dbReference>
<feature type="compositionally biased region" description="Low complexity" evidence="7">
    <location>
        <begin position="107"/>
        <end position="118"/>
    </location>
</feature>
<dbReference type="SUPFAM" id="SSF54236">
    <property type="entry name" value="Ubiquitin-like"/>
    <property type="match status" value="1"/>
</dbReference>
<keyword evidence="4" id="KW-0677">Repeat</keyword>
<evidence type="ECO:0000313" key="10">
    <source>
        <dbReference type="EMBL" id="KYQ92784.1"/>
    </source>
</evidence>
<dbReference type="SUPFAM" id="SSF109905">
    <property type="entry name" value="Surp module (SWAP domain)"/>
    <property type="match status" value="2"/>
</dbReference>
<evidence type="ECO:0000259" key="9">
    <source>
        <dbReference type="PROSITE" id="PS50128"/>
    </source>
</evidence>
<dbReference type="InterPro" id="IPR000061">
    <property type="entry name" value="Surp"/>
</dbReference>
<dbReference type="InterPro" id="IPR022030">
    <property type="entry name" value="SF3A1_dom"/>
</dbReference>
<evidence type="ECO:0000256" key="4">
    <source>
        <dbReference type="ARBA" id="ARBA00022737"/>
    </source>
</evidence>
<dbReference type="GO" id="GO:0000381">
    <property type="term" value="P:regulation of alternative mRNA splicing, via spliceosome"/>
    <property type="evidence" value="ECO:0007669"/>
    <property type="project" value="TreeGrafter"/>
</dbReference>
<feature type="region of interest" description="Disordered" evidence="7">
    <location>
        <begin position="64"/>
        <end position="88"/>
    </location>
</feature>
<dbReference type="SMART" id="SM00213">
    <property type="entry name" value="UBQ"/>
    <property type="match status" value="1"/>
</dbReference>
<evidence type="ECO:0000256" key="1">
    <source>
        <dbReference type="ARBA" id="ARBA00004123"/>
    </source>
</evidence>
<gene>
    <name evidence="10" type="ORF">DLAC_05364</name>
</gene>
<dbReference type="PROSITE" id="PS50128">
    <property type="entry name" value="SURP"/>
    <property type="match status" value="2"/>
</dbReference>
<dbReference type="Gene3D" id="3.10.20.90">
    <property type="entry name" value="Phosphatidylinositol 3-kinase Catalytic Subunit, Chain A, domain 1"/>
    <property type="match status" value="1"/>
</dbReference>
<comment type="subcellular location">
    <subcellularLocation>
        <location evidence="1">Nucleus</location>
    </subcellularLocation>
</comment>
<feature type="region of interest" description="Disordered" evidence="7">
    <location>
        <begin position="399"/>
        <end position="418"/>
    </location>
</feature>
<comment type="caution">
    <text evidence="10">The sequence shown here is derived from an EMBL/GenBank/DDBJ whole genome shotgun (WGS) entry which is preliminary data.</text>
</comment>
<dbReference type="EMBL" id="LODT01000028">
    <property type="protein sequence ID" value="KYQ92784.1"/>
    <property type="molecule type" value="Genomic_DNA"/>
</dbReference>
<dbReference type="FunCoup" id="A0A151ZFZ0">
    <property type="interactions" value="894"/>
</dbReference>
<feature type="compositionally biased region" description="Pro residues" evidence="7">
    <location>
        <begin position="488"/>
        <end position="497"/>
    </location>
</feature>
<dbReference type="Proteomes" id="UP000076078">
    <property type="component" value="Unassembled WGS sequence"/>
</dbReference>
<feature type="compositionally biased region" description="Low complexity" evidence="7">
    <location>
        <begin position="446"/>
        <end position="458"/>
    </location>
</feature>
<sequence length="636" mass="72979">MNIPDVVKKRIEKTATFAAKYGADFEKKVLSNEGKNPQFSFMLEGDPLHQYYLNLVAEYKEALPKPAQPQPQEQAQAQPTVPHTETNGTSAVTANTAAVVPPIIPSVQQAQAQQQQKQEPPPKPRELTEPEPLLYILEIPDSVSPLDYDTIRLVAQFVAKNGDFFQSELASRESKNPQFDFLKPTNHLYEWFKALVESYQQIIYPPHDIKQRLQSKHFIDKQSILERSVNRFEYDKREEMAKKKADEEADQEKQMFHSIDWGDFVVVDTIEFFEEDLEDLPQPKTHEQLLKMDHSIMINDQNQQNQEMDVEEDNDMDMDSGDMDTDMNPDMRVDSDEPKLKIVKDYTKTIRPTAEPKVLTQRCSYCQQDISVKDFTEHMKLEHKSTVKPAMLPSNQNTATLTKQTSNPNPSAPKIIWDGHTSSIPKVQAALQQELYQKQQQQQQQQQLHYQQQQQQQQQHHHHHQHYQQQPQPPPPPPYSGGQLPLPFGYPPPPPPLFMQQTPFGMAPPPLPPNMIVQQQINTETEEPSQKKIKLEPSLIGEHEFIQMNPGPFTLSVEIADGDKQGQTIQIQMKPTDTVTVLKDYIKDKISMPPNKQKLKAPGFPILKDSFTMAYYNLTNNSIVTLAQKERAGKKK</sequence>
<dbReference type="InterPro" id="IPR035563">
    <property type="entry name" value="SF3As1_ubi"/>
</dbReference>
<dbReference type="GO" id="GO:0005686">
    <property type="term" value="C:U2 snRNP"/>
    <property type="evidence" value="ECO:0007669"/>
    <property type="project" value="TreeGrafter"/>
</dbReference>
<dbReference type="SMART" id="SM00648">
    <property type="entry name" value="SWAP"/>
    <property type="match status" value="2"/>
</dbReference>
<dbReference type="InterPro" id="IPR045146">
    <property type="entry name" value="SF3A1"/>
</dbReference>
<dbReference type="STRING" id="361077.A0A151ZFZ0"/>
<dbReference type="InterPro" id="IPR029071">
    <property type="entry name" value="Ubiquitin-like_domsf"/>
</dbReference>
<reference evidence="10 11" key="1">
    <citation type="submission" date="2015-12" db="EMBL/GenBank/DDBJ databases">
        <title>Dictyostelia acquired genes for synthesis and detection of signals that induce cell-type specialization by lateral gene transfer from prokaryotes.</title>
        <authorList>
            <person name="Gloeckner G."/>
            <person name="Schaap P."/>
        </authorList>
    </citation>
    <scope>NUCLEOTIDE SEQUENCE [LARGE SCALE GENOMIC DNA]</scope>
    <source>
        <strain evidence="10 11">TK</strain>
    </source>
</reference>
<dbReference type="InterPro" id="IPR035967">
    <property type="entry name" value="SWAP/Surp_sf"/>
</dbReference>
<feature type="domain" description="SURP motif" evidence="9">
    <location>
        <begin position="150"/>
        <end position="192"/>
    </location>
</feature>
<dbReference type="GO" id="GO:0003723">
    <property type="term" value="F:RNA binding"/>
    <property type="evidence" value="ECO:0007669"/>
    <property type="project" value="InterPro"/>
</dbReference>
<dbReference type="PANTHER" id="PTHR15316:SF1">
    <property type="entry name" value="SPLICING FACTOR 3A SUBUNIT 1"/>
    <property type="match status" value="1"/>
</dbReference>
<name>A0A151ZFZ0_TIELA</name>
<keyword evidence="3" id="KW-0747">Spliceosome</keyword>
<dbReference type="InterPro" id="IPR000626">
    <property type="entry name" value="Ubiquitin-like_dom"/>
</dbReference>
<dbReference type="InParanoid" id="A0A151ZFZ0"/>
<evidence type="ECO:0000256" key="3">
    <source>
        <dbReference type="ARBA" id="ARBA00022728"/>
    </source>
</evidence>
<dbReference type="PROSITE" id="PS50053">
    <property type="entry name" value="UBIQUITIN_2"/>
    <property type="match status" value="1"/>
</dbReference>
<dbReference type="GO" id="GO:0045292">
    <property type="term" value="P:mRNA cis splicing, via spliceosome"/>
    <property type="evidence" value="ECO:0007669"/>
    <property type="project" value="InterPro"/>
</dbReference>
<organism evidence="10 11">
    <name type="scientific">Tieghemostelium lacteum</name>
    <name type="common">Slime mold</name>
    <name type="synonym">Dictyostelium lacteum</name>
    <dbReference type="NCBI Taxonomy" id="361077"/>
    <lineage>
        <taxon>Eukaryota</taxon>
        <taxon>Amoebozoa</taxon>
        <taxon>Evosea</taxon>
        <taxon>Eumycetozoa</taxon>
        <taxon>Dictyostelia</taxon>
        <taxon>Dictyosteliales</taxon>
        <taxon>Raperosteliaceae</taxon>
        <taxon>Tieghemostelium</taxon>
    </lineage>
</organism>
<protein>
    <submittedName>
        <fullName evidence="10">Ubiquitin domain-containing protein</fullName>
    </submittedName>
</protein>
<feature type="compositionally biased region" description="Polar residues" evidence="7">
    <location>
        <begin position="399"/>
        <end position="409"/>
    </location>
</feature>
<dbReference type="OMA" id="HAYYRHR"/>
<feature type="region of interest" description="Disordered" evidence="7">
    <location>
        <begin position="446"/>
        <end position="506"/>
    </location>
</feature>
<evidence type="ECO:0000259" key="8">
    <source>
        <dbReference type="PROSITE" id="PS50053"/>
    </source>
</evidence>
<keyword evidence="6" id="KW-0539">Nucleus</keyword>
<dbReference type="GO" id="GO:0071004">
    <property type="term" value="C:U2-type prespliceosome"/>
    <property type="evidence" value="ECO:0007669"/>
    <property type="project" value="TreeGrafter"/>
</dbReference>
<evidence type="ECO:0000256" key="5">
    <source>
        <dbReference type="ARBA" id="ARBA00023187"/>
    </source>
</evidence>
<accession>A0A151ZFZ0</accession>
<dbReference type="Pfam" id="PF00240">
    <property type="entry name" value="ubiquitin"/>
    <property type="match status" value="1"/>
</dbReference>
<dbReference type="FunFam" id="1.10.10.790:FF:000001">
    <property type="entry name" value="Splicing factor 3a, subunit 1"/>
    <property type="match status" value="1"/>
</dbReference>
<feature type="domain" description="Ubiquitin-like" evidence="8">
    <location>
        <begin position="553"/>
        <end position="633"/>
    </location>
</feature>
<dbReference type="GO" id="GO:0071013">
    <property type="term" value="C:catalytic step 2 spliceosome"/>
    <property type="evidence" value="ECO:0007669"/>
    <property type="project" value="TreeGrafter"/>
</dbReference>
<keyword evidence="11" id="KW-1185">Reference proteome</keyword>
<keyword evidence="5" id="KW-0508">mRNA splicing</keyword>